<evidence type="ECO:0000313" key="1">
    <source>
        <dbReference type="EMBL" id="CAD8126293.1"/>
    </source>
</evidence>
<proteinExistence type="predicted"/>
<organism evidence="1 2">
    <name type="scientific">Paramecium sonneborni</name>
    <dbReference type="NCBI Taxonomy" id="65129"/>
    <lineage>
        <taxon>Eukaryota</taxon>
        <taxon>Sar</taxon>
        <taxon>Alveolata</taxon>
        <taxon>Ciliophora</taxon>
        <taxon>Intramacronucleata</taxon>
        <taxon>Oligohymenophorea</taxon>
        <taxon>Peniculida</taxon>
        <taxon>Parameciidae</taxon>
        <taxon>Paramecium</taxon>
    </lineage>
</organism>
<reference evidence="1" key="1">
    <citation type="submission" date="2021-01" db="EMBL/GenBank/DDBJ databases">
        <authorList>
            <consortium name="Genoscope - CEA"/>
            <person name="William W."/>
        </authorList>
    </citation>
    <scope>NUCLEOTIDE SEQUENCE</scope>
</reference>
<evidence type="ECO:0000313" key="2">
    <source>
        <dbReference type="Proteomes" id="UP000692954"/>
    </source>
</evidence>
<comment type="caution">
    <text evidence="1">The sequence shown here is derived from an EMBL/GenBank/DDBJ whole genome shotgun (WGS) entry which is preliminary data.</text>
</comment>
<sequence length="38" mass="4488">MKNGNGLIYQEMRVTIKVILRILSIQYILYQMGCKENI</sequence>
<dbReference type="AlphaFoldDB" id="A0A8S1RG89"/>
<dbReference type="EMBL" id="CAJJDN010000166">
    <property type="protein sequence ID" value="CAD8126293.1"/>
    <property type="molecule type" value="Genomic_DNA"/>
</dbReference>
<accession>A0A8S1RG89</accession>
<gene>
    <name evidence="1" type="ORF">PSON_ATCC_30995.1.T1660071</name>
</gene>
<keyword evidence="2" id="KW-1185">Reference proteome</keyword>
<protein>
    <submittedName>
        <fullName evidence="1">Uncharacterized protein</fullName>
    </submittedName>
</protein>
<dbReference type="Proteomes" id="UP000692954">
    <property type="component" value="Unassembled WGS sequence"/>
</dbReference>
<name>A0A8S1RG89_9CILI</name>